<dbReference type="AlphaFoldDB" id="A0A2T5RHR8"/>
<dbReference type="Proteomes" id="UP000244089">
    <property type="component" value="Unassembled WGS sequence"/>
</dbReference>
<evidence type="ECO:0000313" key="2">
    <source>
        <dbReference type="EMBL" id="PTV96808.1"/>
    </source>
</evidence>
<organism evidence="2 4">
    <name type="scientific">Halanaerobium saccharolyticum</name>
    <dbReference type="NCBI Taxonomy" id="43595"/>
    <lineage>
        <taxon>Bacteria</taxon>
        <taxon>Bacillati</taxon>
        <taxon>Bacillota</taxon>
        <taxon>Clostridia</taxon>
        <taxon>Halanaerobiales</taxon>
        <taxon>Halanaerobiaceae</taxon>
        <taxon>Halanaerobium</taxon>
    </lineage>
</organism>
<comment type="caution">
    <text evidence="2">The sequence shown here is derived from an EMBL/GenBank/DDBJ whole genome shotgun (WGS) entry which is preliminary data.</text>
</comment>
<evidence type="ECO:0000313" key="3">
    <source>
        <dbReference type="EMBL" id="TDP89683.1"/>
    </source>
</evidence>
<sequence>MKKITIDINVLLDFLNKRNKHQQAAQIIELCSANKIQGYLFAHEITTLAYFLMKYHNDSQKVRLVLNEFLDMFNIIPITETILRKAFNSKISDFEDAVIEVSSFENEIDYIVTRNLNDFKKSSVKSLSPTEFLAILSKEN</sequence>
<gene>
    <name evidence="3" type="ORF">C7957_12344</name>
    <name evidence="2" type="ORF">C8C76_1247</name>
</gene>
<protein>
    <submittedName>
        <fullName evidence="2">PIN domain-containing protein</fullName>
    </submittedName>
</protein>
<dbReference type="Proteomes" id="UP000295176">
    <property type="component" value="Unassembled WGS sequence"/>
</dbReference>
<dbReference type="InterPro" id="IPR029060">
    <property type="entry name" value="PIN-like_dom_sf"/>
</dbReference>
<evidence type="ECO:0000313" key="4">
    <source>
        <dbReference type="Proteomes" id="UP000244089"/>
    </source>
</evidence>
<evidence type="ECO:0000313" key="5">
    <source>
        <dbReference type="Proteomes" id="UP000295176"/>
    </source>
</evidence>
<dbReference type="SUPFAM" id="SSF88723">
    <property type="entry name" value="PIN domain-like"/>
    <property type="match status" value="1"/>
</dbReference>
<reference evidence="2 4" key="1">
    <citation type="submission" date="2018-04" db="EMBL/GenBank/DDBJ databases">
        <title>Subsurface microbial communities from deep shales in Ohio and West Virginia, USA.</title>
        <authorList>
            <person name="Wrighton K."/>
        </authorList>
    </citation>
    <scope>NUCLEOTIDE SEQUENCE [LARGE SCALE GENOMIC DNA]</scope>
    <source>
        <strain evidence="3 5">MSL 7</strain>
        <strain evidence="2 4">WC1</strain>
    </source>
</reference>
<dbReference type="Pfam" id="PF13470">
    <property type="entry name" value="PIN_3"/>
    <property type="match status" value="1"/>
</dbReference>
<name>A0A2T5RHR8_9FIRM</name>
<proteinExistence type="predicted"/>
<dbReference type="Gene3D" id="3.40.50.1010">
    <property type="entry name" value="5'-nuclease"/>
    <property type="match status" value="1"/>
</dbReference>
<dbReference type="OrthoDB" id="9787727at2"/>
<dbReference type="EMBL" id="QAXS01000024">
    <property type="protein sequence ID" value="PTV96808.1"/>
    <property type="molecule type" value="Genomic_DNA"/>
</dbReference>
<dbReference type="EMBL" id="SNXX01000023">
    <property type="protein sequence ID" value="TDP89683.1"/>
    <property type="molecule type" value="Genomic_DNA"/>
</dbReference>
<evidence type="ECO:0000259" key="1">
    <source>
        <dbReference type="Pfam" id="PF13470"/>
    </source>
</evidence>
<dbReference type="RefSeq" id="WP_108141152.1">
    <property type="nucleotide sequence ID" value="NZ_QAXS01000024.1"/>
</dbReference>
<dbReference type="InterPro" id="IPR002716">
    <property type="entry name" value="PIN_dom"/>
</dbReference>
<feature type="domain" description="PIN" evidence="1">
    <location>
        <begin position="4"/>
        <end position="116"/>
    </location>
</feature>
<accession>A0A2T5RHR8</accession>